<name>A0A366HXT2_9FIRM</name>
<comment type="caution">
    <text evidence="2">The sequence shown here is derived from an EMBL/GenBank/DDBJ whole genome shotgun (WGS) entry which is preliminary data.</text>
</comment>
<protein>
    <submittedName>
        <fullName evidence="2">Uncharacterized protein</fullName>
    </submittedName>
</protein>
<evidence type="ECO:0000313" key="2">
    <source>
        <dbReference type="EMBL" id="RBP57398.1"/>
    </source>
</evidence>
<evidence type="ECO:0000313" key="3">
    <source>
        <dbReference type="Proteomes" id="UP000253490"/>
    </source>
</evidence>
<dbReference type="AlphaFoldDB" id="A0A366HXT2"/>
<feature type="transmembrane region" description="Helical" evidence="1">
    <location>
        <begin position="61"/>
        <end position="80"/>
    </location>
</feature>
<dbReference type="Proteomes" id="UP000253490">
    <property type="component" value="Unassembled WGS sequence"/>
</dbReference>
<dbReference type="OrthoDB" id="3035751at2"/>
<keyword evidence="1" id="KW-0472">Membrane</keyword>
<organism evidence="2 3">
    <name type="scientific">Alkalibaculum bacchi</name>
    <dbReference type="NCBI Taxonomy" id="645887"/>
    <lineage>
        <taxon>Bacteria</taxon>
        <taxon>Bacillati</taxon>
        <taxon>Bacillota</taxon>
        <taxon>Clostridia</taxon>
        <taxon>Eubacteriales</taxon>
        <taxon>Eubacteriaceae</taxon>
        <taxon>Alkalibaculum</taxon>
    </lineage>
</organism>
<feature type="transmembrane region" description="Helical" evidence="1">
    <location>
        <begin position="35"/>
        <end position="55"/>
    </location>
</feature>
<keyword evidence="1" id="KW-0812">Transmembrane</keyword>
<feature type="transmembrane region" description="Helical" evidence="1">
    <location>
        <begin position="6"/>
        <end position="23"/>
    </location>
</feature>
<sequence>MIEQMVVYGLLIITFILVSMYNFKIRYECIYPVRLTKPRIIISIIIPFIFCFIAYIGGNLWHYYILALVAAICIISSIVGEGIHEKGIYYYPGKRLIATLAKWEDIKDIKVDMSKNQLKSFKNTKTNIRIYTDQYYSLEGIVAIKKFIEG</sequence>
<keyword evidence="1" id="KW-1133">Transmembrane helix</keyword>
<gene>
    <name evidence="2" type="ORF">DES36_13011</name>
</gene>
<proteinExistence type="predicted"/>
<dbReference type="RefSeq" id="WP_113921880.1">
    <property type="nucleotide sequence ID" value="NZ_QNRX01000030.1"/>
</dbReference>
<reference evidence="2 3" key="1">
    <citation type="submission" date="2018-06" db="EMBL/GenBank/DDBJ databases">
        <title>Genomic Encyclopedia of Type Strains, Phase IV (KMG-IV): sequencing the most valuable type-strain genomes for metagenomic binning, comparative biology and taxonomic classification.</title>
        <authorList>
            <person name="Goeker M."/>
        </authorList>
    </citation>
    <scope>NUCLEOTIDE SEQUENCE [LARGE SCALE GENOMIC DNA]</scope>
    <source>
        <strain evidence="2 3">DSM 22112</strain>
    </source>
</reference>
<accession>A0A366HXT2</accession>
<dbReference type="EMBL" id="QNRX01000030">
    <property type="protein sequence ID" value="RBP57398.1"/>
    <property type="molecule type" value="Genomic_DNA"/>
</dbReference>
<keyword evidence="3" id="KW-1185">Reference proteome</keyword>
<evidence type="ECO:0000256" key="1">
    <source>
        <dbReference type="SAM" id="Phobius"/>
    </source>
</evidence>